<dbReference type="AlphaFoldDB" id="A0A8H6FNX4"/>
<dbReference type="EMBL" id="JACCJC010000052">
    <property type="protein sequence ID" value="KAF6231914.1"/>
    <property type="molecule type" value="Genomic_DNA"/>
</dbReference>
<dbReference type="GO" id="GO:0016787">
    <property type="term" value="F:hydrolase activity"/>
    <property type="evidence" value="ECO:0007669"/>
    <property type="project" value="UniProtKB-KW"/>
</dbReference>
<evidence type="ECO:0000259" key="4">
    <source>
        <dbReference type="Pfam" id="PF23002"/>
    </source>
</evidence>
<proteinExistence type="predicted"/>
<keyword evidence="6" id="KW-1185">Reference proteome</keyword>
<dbReference type="OrthoDB" id="5350014at2759"/>
<sequence length="199" mass="22877">MDKSQETSVTERNVALLEWYGRLSVRRVDLVGDYAGQELFLLEGDSLLLRCFSNADLDLDRGFQLLHAVYAVEYFLQGLIQRKCNFHVVFFDNHRELCLPRGVPVIDRPKYLLARAAIQRHLSVNLRQSHPALEIHSFASEQDTAFRAYLKATGIYFVMCHDGANPVPLSTDPSLPGAKEKIRPRSTPRKRRERLHFEP</sequence>
<dbReference type="Proteomes" id="UP000578531">
    <property type="component" value="Unassembled WGS sequence"/>
</dbReference>
<dbReference type="PANTHER" id="PTHR44533">
    <property type="entry name" value="DEAD/H RNA HELICASE, PUTATIVE-RELATED"/>
    <property type="match status" value="1"/>
</dbReference>
<dbReference type="PANTHER" id="PTHR44533:SF4">
    <property type="entry name" value="DEAD_H RNA HELICASE, PUTATIVE-RELATED"/>
    <property type="match status" value="1"/>
</dbReference>
<comment type="caution">
    <text evidence="5">The sequence shown here is derived from an EMBL/GenBank/DDBJ whole genome shotgun (WGS) entry which is preliminary data.</text>
</comment>
<dbReference type="GO" id="GO:0004386">
    <property type="term" value="F:helicase activity"/>
    <property type="evidence" value="ECO:0007669"/>
    <property type="project" value="UniProtKB-KW"/>
</dbReference>
<name>A0A8H6FNX4_9LECA</name>
<dbReference type="Pfam" id="PF23002">
    <property type="entry name" value="PIN-like_DDX60"/>
    <property type="match status" value="1"/>
</dbReference>
<feature type="region of interest" description="Disordered" evidence="3">
    <location>
        <begin position="169"/>
        <end position="199"/>
    </location>
</feature>
<keyword evidence="2" id="KW-0067">ATP-binding</keyword>
<accession>A0A8H6FNX4</accession>
<keyword evidence="1" id="KW-0378">Hydrolase</keyword>
<organism evidence="5 6">
    <name type="scientific">Letharia columbiana</name>
    <dbReference type="NCBI Taxonomy" id="112416"/>
    <lineage>
        <taxon>Eukaryota</taxon>
        <taxon>Fungi</taxon>
        <taxon>Dikarya</taxon>
        <taxon>Ascomycota</taxon>
        <taxon>Pezizomycotina</taxon>
        <taxon>Lecanoromycetes</taxon>
        <taxon>OSLEUM clade</taxon>
        <taxon>Lecanoromycetidae</taxon>
        <taxon>Lecanorales</taxon>
        <taxon>Lecanorineae</taxon>
        <taxon>Parmeliaceae</taxon>
        <taxon>Letharia</taxon>
    </lineage>
</organism>
<protein>
    <recommendedName>
        <fullName evidence="4">ATP-dependent RNA helicase DDX60 PIN-like domain-containing protein</fullName>
    </recommendedName>
</protein>
<keyword evidence="2" id="KW-0547">Nucleotide-binding</keyword>
<dbReference type="InterPro" id="IPR052431">
    <property type="entry name" value="SKI2_subfamily_helicases"/>
</dbReference>
<keyword evidence="2" id="KW-0347">Helicase</keyword>
<evidence type="ECO:0000256" key="2">
    <source>
        <dbReference type="ARBA" id="ARBA00022806"/>
    </source>
</evidence>
<evidence type="ECO:0000313" key="5">
    <source>
        <dbReference type="EMBL" id="KAF6231914.1"/>
    </source>
</evidence>
<dbReference type="GO" id="GO:0005737">
    <property type="term" value="C:cytoplasm"/>
    <property type="evidence" value="ECO:0007669"/>
    <property type="project" value="TreeGrafter"/>
</dbReference>
<reference evidence="5 6" key="1">
    <citation type="journal article" date="2020" name="Genomics">
        <title>Complete, high-quality genomes from long-read metagenomic sequencing of two wolf lichen thalli reveals enigmatic genome architecture.</title>
        <authorList>
            <person name="McKenzie S.K."/>
            <person name="Walston R.F."/>
            <person name="Allen J.L."/>
        </authorList>
    </citation>
    <scope>NUCLEOTIDE SEQUENCE [LARGE SCALE GENOMIC DNA]</scope>
    <source>
        <strain evidence="5">WasteWater2</strain>
    </source>
</reference>
<dbReference type="GeneID" id="59291400"/>
<gene>
    <name evidence="5" type="ORF">HO173_009751</name>
</gene>
<evidence type="ECO:0000256" key="1">
    <source>
        <dbReference type="ARBA" id="ARBA00022801"/>
    </source>
</evidence>
<evidence type="ECO:0000256" key="3">
    <source>
        <dbReference type="SAM" id="MobiDB-lite"/>
    </source>
</evidence>
<dbReference type="RefSeq" id="XP_037161345.1">
    <property type="nucleotide sequence ID" value="XM_037311639.1"/>
</dbReference>
<feature type="compositionally biased region" description="Basic residues" evidence="3">
    <location>
        <begin position="184"/>
        <end position="199"/>
    </location>
</feature>
<feature type="domain" description="ATP-dependent RNA helicase DDX60 PIN-like" evidence="4">
    <location>
        <begin position="28"/>
        <end position="162"/>
    </location>
</feature>
<evidence type="ECO:0000313" key="6">
    <source>
        <dbReference type="Proteomes" id="UP000578531"/>
    </source>
</evidence>
<dbReference type="InterPro" id="IPR055124">
    <property type="entry name" value="PIN-like_DDX60"/>
</dbReference>